<dbReference type="OrthoDB" id="9810688at2"/>
<dbReference type="EMBL" id="JMKI01000038">
    <property type="protein sequence ID" value="KEJ91666.1"/>
    <property type="molecule type" value="Genomic_DNA"/>
</dbReference>
<proteinExistence type="predicted"/>
<dbReference type="eggNOG" id="COG0437">
    <property type="taxonomic scope" value="Bacteria"/>
</dbReference>
<evidence type="ECO:0000256" key="3">
    <source>
        <dbReference type="ARBA" id="ARBA00023014"/>
    </source>
</evidence>
<dbReference type="PANTHER" id="PTHR43122">
    <property type="entry name" value="FERREDOXIN SUBUNIT OF PYRUVATE:FLAVODOXIN OXIDOREDUCTASE-RELATED"/>
    <property type="match status" value="1"/>
</dbReference>
<evidence type="ECO:0000259" key="4">
    <source>
        <dbReference type="PROSITE" id="PS51379"/>
    </source>
</evidence>
<dbReference type="Pfam" id="PF14697">
    <property type="entry name" value="Fer4_21"/>
    <property type="match status" value="1"/>
</dbReference>
<dbReference type="InterPro" id="IPR017900">
    <property type="entry name" value="4Fe4S_Fe_S_CS"/>
</dbReference>
<evidence type="ECO:0000256" key="1">
    <source>
        <dbReference type="ARBA" id="ARBA00022723"/>
    </source>
</evidence>
<dbReference type="GO" id="GO:0046872">
    <property type="term" value="F:metal ion binding"/>
    <property type="evidence" value="ECO:0007669"/>
    <property type="project" value="UniProtKB-KW"/>
</dbReference>
<feature type="domain" description="4Fe-4S ferredoxin-type" evidence="4">
    <location>
        <begin position="2"/>
        <end position="31"/>
    </location>
</feature>
<keyword evidence="6" id="KW-1185">Reference proteome</keyword>
<organism evidence="5 6">
    <name type="scientific">Synergistes jonesii</name>
    <dbReference type="NCBI Taxonomy" id="2754"/>
    <lineage>
        <taxon>Bacteria</taxon>
        <taxon>Thermotogati</taxon>
        <taxon>Synergistota</taxon>
        <taxon>Synergistia</taxon>
        <taxon>Synergistales</taxon>
        <taxon>Synergistaceae</taxon>
        <taxon>Synergistes</taxon>
    </lineage>
</organism>
<dbReference type="STRING" id="2754.EH55_08305"/>
<dbReference type="PROSITE" id="PS51379">
    <property type="entry name" value="4FE4S_FER_2"/>
    <property type="match status" value="4"/>
</dbReference>
<comment type="caution">
    <text evidence="5">The sequence shown here is derived from an EMBL/GenBank/DDBJ whole genome shotgun (WGS) entry which is preliminary data.</text>
</comment>
<evidence type="ECO:0000256" key="2">
    <source>
        <dbReference type="ARBA" id="ARBA00023004"/>
    </source>
</evidence>
<dbReference type="SUPFAM" id="SSF54862">
    <property type="entry name" value="4Fe-4S ferredoxins"/>
    <property type="match status" value="1"/>
</dbReference>
<dbReference type="PANTHER" id="PTHR43122:SF1">
    <property type="entry name" value="IRON-SULFUR-BINDING PROTEIN"/>
    <property type="match status" value="1"/>
</dbReference>
<keyword evidence="1" id="KW-0479">Metal-binding</keyword>
<dbReference type="InterPro" id="IPR017896">
    <property type="entry name" value="4Fe4S_Fe-S-bd"/>
</dbReference>
<dbReference type="Proteomes" id="UP000027665">
    <property type="component" value="Unassembled WGS sequence"/>
</dbReference>
<dbReference type="AlphaFoldDB" id="A0A073IQA5"/>
<keyword evidence="2" id="KW-0408">Iron</keyword>
<dbReference type="PROSITE" id="PS00198">
    <property type="entry name" value="4FE4S_FER_1"/>
    <property type="match status" value="1"/>
</dbReference>
<evidence type="ECO:0000313" key="6">
    <source>
        <dbReference type="Proteomes" id="UP000027665"/>
    </source>
</evidence>
<dbReference type="Gene3D" id="3.30.70.20">
    <property type="match status" value="3"/>
</dbReference>
<accession>A0A073IQA5</accession>
<dbReference type="Pfam" id="PF00037">
    <property type="entry name" value="Fer4"/>
    <property type="match status" value="1"/>
</dbReference>
<evidence type="ECO:0000313" key="5">
    <source>
        <dbReference type="EMBL" id="KEJ91666.1"/>
    </source>
</evidence>
<name>A0A073IQA5_9BACT</name>
<feature type="domain" description="4Fe-4S ferredoxin-type" evidence="4">
    <location>
        <begin position="99"/>
        <end position="128"/>
    </location>
</feature>
<gene>
    <name evidence="5" type="ORF">EH55_08305</name>
</gene>
<sequence>MRIMHVNAEKCVECGACMEACSTAYFKEKSPELSRVKILNNTGFVSVNICSQCGACMAVCPTQALERDANGVVQLRKEKCTSCLMCVGYCPAASMFFDGDKQTEPFKCIACGICARKCPTGALELINVPAKA</sequence>
<protein>
    <submittedName>
        <fullName evidence="5">Aldehyde:ferredoxin oxidoreductase</fullName>
    </submittedName>
</protein>
<dbReference type="Pfam" id="PF12797">
    <property type="entry name" value="Fer4_2"/>
    <property type="match status" value="1"/>
</dbReference>
<feature type="domain" description="4Fe-4S ferredoxin-type" evidence="4">
    <location>
        <begin position="41"/>
        <end position="70"/>
    </location>
</feature>
<feature type="domain" description="4Fe-4S ferredoxin-type" evidence="4">
    <location>
        <begin position="71"/>
        <end position="98"/>
    </location>
</feature>
<dbReference type="GO" id="GO:0051536">
    <property type="term" value="F:iron-sulfur cluster binding"/>
    <property type="evidence" value="ECO:0007669"/>
    <property type="project" value="UniProtKB-KW"/>
</dbReference>
<keyword evidence="3" id="KW-0411">Iron-sulfur</keyword>
<reference evidence="5 6" key="1">
    <citation type="submission" date="2014-04" db="EMBL/GenBank/DDBJ databases">
        <title>Draft Genome Sequence of Synergistes jonesii.</title>
        <authorList>
            <person name="Coil D.A."/>
            <person name="Eisen J.A."/>
            <person name="Holland-Moritz H.E."/>
        </authorList>
    </citation>
    <scope>NUCLEOTIDE SEQUENCE [LARGE SCALE GENOMIC DNA]</scope>
    <source>
        <strain evidence="5 6">78-1</strain>
    </source>
</reference>